<name>A0AA86VHL5_9FABA</name>
<dbReference type="EMBL" id="OY731400">
    <property type="protein sequence ID" value="CAJ1938517.1"/>
    <property type="molecule type" value="Genomic_DNA"/>
</dbReference>
<dbReference type="Proteomes" id="UP001189624">
    <property type="component" value="Chromosome 3"/>
</dbReference>
<sequence length="56" mass="6346">KPGYRVESGPQLDLAQSELIREKRNNVATHEDKHERRTFPLVSQTLLLDDTISAAT</sequence>
<evidence type="ECO:0000313" key="2">
    <source>
        <dbReference type="Proteomes" id="UP001189624"/>
    </source>
</evidence>
<gene>
    <name evidence="1" type="ORF">AYBTSS11_LOCUS8620</name>
</gene>
<reference evidence="1" key="1">
    <citation type="submission" date="2023-10" db="EMBL/GenBank/DDBJ databases">
        <authorList>
            <person name="Domelevo Entfellner J.-B."/>
        </authorList>
    </citation>
    <scope>NUCLEOTIDE SEQUENCE</scope>
</reference>
<keyword evidence="2" id="KW-1185">Reference proteome</keyword>
<dbReference type="Gramene" id="rna-AYBTSS11_LOCUS8620">
    <property type="protein sequence ID" value="CAJ1938517.1"/>
    <property type="gene ID" value="gene-AYBTSS11_LOCUS8620"/>
</dbReference>
<feature type="non-terminal residue" evidence="1">
    <location>
        <position position="1"/>
    </location>
</feature>
<accession>A0AA86VHL5</accession>
<proteinExistence type="predicted"/>
<protein>
    <submittedName>
        <fullName evidence="1">Uncharacterized protein</fullName>
    </submittedName>
</protein>
<organism evidence="1 2">
    <name type="scientific">Sphenostylis stenocarpa</name>
    <dbReference type="NCBI Taxonomy" id="92480"/>
    <lineage>
        <taxon>Eukaryota</taxon>
        <taxon>Viridiplantae</taxon>
        <taxon>Streptophyta</taxon>
        <taxon>Embryophyta</taxon>
        <taxon>Tracheophyta</taxon>
        <taxon>Spermatophyta</taxon>
        <taxon>Magnoliopsida</taxon>
        <taxon>eudicotyledons</taxon>
        <taxon>Gunneridae</taxon>
        <taxon>Pentapetalae</taxon>
        <taxon>rosids</taxon>
        <taxon>fabids</taxon>
        <taxon>Fabales</taxon>
        <taxon>Fabaceae</taxon>
        <taxon>Papilionoideae</taxon>
        <taxon>50 kb inversion clade</taxon>
        <taxon>NPAAA clade</taxon>
        <taxon>indigoferoid/millettioid clade</taxon>
        <taxon>Phaseoleae</taxon>
        <taxon>Sphenostylis</taxon>
    </lineage>
</organism>
<evidence type="ECO:0000313" key="1">
    <source>
        <dbReference type="EMBL" id="CAJ1938517.1"/>
    </source>
</evidence>
<dbReference type="AlphaFoldDB" id="A0AA86VHL5"/>